<organism evidence="4 5">
    <name type="scientific">Cinchona calisaya</name>
    <dbReference type="NCBI Taxonomy" id="153742"/>
    <lineage>
        <taxon>Eukaryota</taxon>
        <taxon>Viridiplantae</taxon>
        <taxon>Streptophyta</taxon>
        <taxon>Embryophyta</taxon>
        <taxon>Tracheophyta</taxon>
        <taxon>Spermatophyta</taxon>
        <taxon>Magnoliopsida</taxon>
        <taxon>eudicotyledons</taxon>
        <taxon>Gunneridae</taxon>
        <taxon>Pentapetalae</taxon>
        <taxon>asterids</taxon>
        <taxon>lamiids</taxon>
        <taxon>Gentianales</taxon>
        <taxon>Rubiaceae</taxon>
        <taxon>Cinchonoideae</taxon>
        <taxon>Cinchoneae</taxon>
        <taxon>Cinchona</taxon>
    </lineage>
</organism>
<dbReference type="AlphaFoldDB" id="A0ABD3AZ05"/>
<dbReference type="Pfam" id="PF00069">
    <property type="entry name" value="Pkinase"/>
    <property type="match status" value="1"/>
</dbReference>
<dbReference type="Gene3D" id="1.10.510.10">
    <property type="entry name" value="Transferase(Phosphotransferase) domain 1"/>
    <property type="match status" value="1"/>
</dbReference>
<reference evidence="4 5" key="1">
    <citation type="submission" date="2024-11" db="EMBL/GenBank/DDBJ databases">
        <title>A near-complete genome assembly of Cinchona calisaya.</title>
        <authorList>
            <person name="Lian D.C."/>
            <person name="Zhao X.W."/>
            <person name="Wei L."/>
        </authorList>
    </citation>
    <scope>NUCLEOTIDE SEQUENCE [LARGE SCALE GENOMIC DNA]</scope>
    <source>
        <tissue evidence="4">Nenye</tissue>
    </source>
</reference>
<dbReference type="PROSITE" id="PS50011">
    <property type="entry name" value="PROTEIN_KINASE_DOM"/>
    <property type="match status" value="1"/>
</dbReference>
<keyword evidence="1" id="KW-0547">Nucleotide-binding</keyword>
<dbReference type="InterPro" id="IPR000719">
    <property type="entry name" value="Prot_kinase_dom"/>
</dbReference>
<evidence type="ECO:0000259" key="3">
    <source>
        <dbReference type="PROSITE" id="PS50011"/>
    </source>
</evidence>
<dbReference type="InterPro" id="IPR008271">
    <property type="entry name" value="Ser/Thr_kinase_AS"/>
</dbReference>
<dbReference type="PROSITE" id="PS00108">
    <property type="entry name" value="PROTEIN_KINASE_ST"/>
    <property type="match status" value="1"/>
</dbReference>
<evidence type="ECO:0000313" key="4">
    <source>
        <dbReference type="EMBL" id="KAL3536426.1"/>
    </source>
</evidence>
<evidence type="ECO:0000313" key="5">
    <source>
        <dbReference type="Proteomes" id="UP001630127"/>
    </source>
</evidence>
<name>A0ABD3AZ05_9GENT</name>
<gene>
    <name evidence="4" type="ORF">ACH5RR_004887</name>
</gene>
<dbReference type="EMBL" id="JBJUIK010000002">
    <property type="protein sequence ID" value="KAL3536426.1"/>
    <property type="molecule type" value="Genomic_DNA"/>
</dbReference>
<accession>A0ABD3AZ05</accession>
<feature type="domain" description="Protein kinase" evidence="3">
    <location>
        <begin position="1"/>
        <end position="159"/>
    </location>
</feature>
<dbReference type="SUPFAM" id="SSF56112">
    <property type="entry name" value="Protein kinase-like (PK-like)"/>
    <property type="match status" value="1"/>
</dbReference>
<dbReference type="InterPro" id="IPR050528">
    <property type="entry name" value="L-type_Lectin-RKs"/>
</dbReference>
<evidence type="ECO:0000256" key="1">
    <source>
        <dbReference type="ARBA" id="ARBA00022741"/>
    </source>
</evidence>
<dbReference type="Proteomes" id="UP001630127">
    <property type="component" value="Unassembled WGS sequence"/>
</dbReference>
<proteinExistence type="predicted"/>
<keyword evidence="2" id="KW-0067">ATP-binding</keyword>
<dbReference type="InterPro" id="IPR011009">
    <property type="entry name" value="Kinase-like_dom_sf"/>
</dbReference>
<evidence type="ECO:0000256" key="2">
    <source>
        <dbReference type="ARBA" id="ARBA00022840"/>
    </source>
</evidence>
<protein>
    <recommendedName>
        <fullName evidence="3">Protein kinase domain-containing protein</fullName>
    </recommendedName>
</protein>
<comment type="caution">
    <text evidence="4">The sequence shown here is derived from an EMBL/GenBank/DDBJ whole genome shotgun (WGS) entry which is preliminary data.</text>
</comment>
<keyword evidence="5" id="KW-1185">Reference proteome</keyword>
<sequence>MIHRDVKASNILLDSDLNGRVGDFGLARLYDHGTLPQTNHVVGTIGYLAPEHSRTGKATTSTDAVDQNLGADYVKEEAELVLKLGLFCYHSEPNVRPSMRQVLLYLEGSVPLPELPSLSISAVDLGFTQSGGFDDVNLSFSLSYKGCSHSISRIVRCRR</sequence>
<dbReference type="PANTHER" id="PTHR27007">
    <property type="match status" value="1"/>
</dbReference>
<dbReference type="GO" id="GO:0005524">
    <property type="term" value="F:ATP binding"/>
    <property type="evidence" value="ECO:0007669"/>
    <property type="project" value="UniProtKB-KW"/>
</dbReference>